<proteinExistence type="predicted"/>
<dbReference type="EMBL" id="FO082820">
    <property type="protein sequence ID" value="CCF21862.1"/>
    <property type="molecule type" value="Genomic_DNA"/>
</dbReference>
<sequence length="45" mass="5282">MWQGLTDHDNFCQGFWLLNIWVSPKCHRNVPEALVDRRDVCRPGA</sequence>
<keyword evidence="2" id="KW-1185">Reference proteome</keyword>
<gene>
    <name evidence="1" type="ORF">NT26_4140</name>
</gene>
<accession>L0NNA4</accession>
<organism evidence="1 2">
    <name type="scientific">Pseudorhizobium banfieldiae</name>
    <dbReference type="NCBI Taxonomy" id="1125847"/>
    <lineage>
        <taxon>Bacteria</taxon>
        <taxon>Pseudomonadati</taxon>
        <taxon>Pseudomonadota</taxon>
        <taxon>Alphaproteobacteria</taxon>
        <taxon>Hyphomicrobiales</taxon>
        <taxon>Rhizobiaceae</taxon>
        <taxon>Rhizobium/Agrobacterium group</taxon>
        <taxon>Pseudorhizobium</taxon>
    </lineage>
</organism>
<dbReference type="KEGG" id="rht:NT26_4140"/>
<reference evidence="1 2" key="1">
    <citation type="journal article" date="2013" name="Genome Biol. Evol.">
        <title>Life in an arsenic-containing gold mine: genome and physiology of the autotrophic arsenite-oxidizing bacterium rhizobium sp. NT-26.</title>
        <authorList>
            <person name="Andres J."/>
            <person name="Arsene-Ploetze F."/>
            <person name="Barbe V."/>
            <person name="Brochier-Armanet C."/>
            <person name="Cleiss-Arnold J."/>
            <person name="Coppee J.Y."/>
            <person name="Dillies M.A."/>
            <person name="Geist"/>
            <person name="L"/>
            <person name="Joublin A."/>
            <person name="Koechler S."/>
            <person name="Lassalle F."/>
            <person name="Marchal M."/>
            <person name="Medigue C."/>
            <person name="Muller D."/>
            <person name="Nesme X."/>
            <person name="Plewniak F."/>
            <person name="Proux C."/>
            <person name="Ramirez-Bahena M.H."/>
            <person name="Schenowitz C."/>
            <person name="Sismeiro O."/>
            <person name="Vallenet D."/>
            <person name="Santini J.M."/>
            <person name="Bertin P.N."/>
        </authorList>
    </citation>
    <scope>NUCLEOTIDE SEQUENCE [LARGE SCALE GENOMIC DNA]</scope>
    <source>
        <strain evidence="1 2">NT-26</strain>
    </source>
</reference>
<name>L0NNA4_9HYPH</name>
<dbReference type="Proteomes" id="UP000010792">
    <property type="component" value="Chromosome"/>
</dbReference>
<dbReference type="AlphaFoldDB" id="L0NNA4"/>
<evidence type="ECO:0000313" key="2">
    <source>
        <dbReference type="Proteomes" id="UP000010792"/>
    </source>
</evidence>
<evidence type="ECO:0000313" key="1">
    <source>
        <dbReference type="EMBL" id="CCF21862.1"/>
    </source>
</evidence>
<dbReference type="STRING" id="1125847.NT26_4140"/>
<protein>
    <submittedName>
        <fullName evidence="1">Uncharacterized protein</fullName>
    </submittedName>
</protein>